<evidence type="ECO:0000313" key="3">
    <source>
        <dbReference type="EMBL" id="GMN34173.1"/>
    </source>
</evidence>
<dbReference type="Proteomes" id="UP001187192">
    <property type="component" value="Unassembled WGS sequence"/>
</dbReference>
<feature type="region of interest" description="Disordered" evidence="1">
    <location>
        <begin position="282"/>
        <end position="316"/>
    </location>
</feature>
<name>A0AA87ZI35_FICCA</name>
<dbReference type="InterPro" id="IPR005162">
    <property type="entry name" value="Retrotrans_gag_dom"/>
</dbReference>
<evidence type="ECO:0000313" key="5">
    <source>
        <dbReference type="Proteomes" id="UP001187192"/>
    </source>
</evidence>
<keyword evidence="5" id="KW-1185">Reference proteome</keyword>
<protein>
    <recommendedName>
        <fullName evidence="2">Retrotransposon gag domain-containing protein</fullName>
    </recommendedName>
</protein>
<dbReference type="Pfam" id="PF03732">
    <property type="entry name" value="Retrotrans_gag"/>
    <property type="match status" value="1"/>
</dbReference>
<dbReference type="PANTHER" id="PTHR15503">
    <property type="entry name" value="LDOC1 RELATED"/>
    <property type="match status" value="1"/>
</dbReference>
<feature type="domain" description="Retrotransposon gag" evidence="2">
    <location>
        <begin position="144"/>
        <end position="235"/>
    </location>
</feature>
<dbReference type="Pfam" id="PF08284">
    <property type="entry name" value="RVP_2"/>
    <property type="match status" value="1"/>
</dbReference>
<dbReference type="Gene3D" id="2.40.70.10">
    <property type="entry name" value="Acid Proteases"/>
    <property type="match status" value="1"/>
</dbReference>
<dbReference type="InterPro" id="IPR021109">
    <property type="entry name" value="Peptidase_aspartic_dom_sf"/>
</dbReference>
<dbReference type="PANTHER" id="PTHR15503:SF45">
    <property type="entry name" value="RNA-DIRECTED DNA POLYMERASE HOMOLOG"/>
    <property type="match status" value="1"/>
</dbReference>
<evidence type="ECO:0000259" key="2">
    <source>
        <dbReference type="Pfam" id="PF03732"/>
    </source>
</evidence>
<reference evidence="4" key="1">
    <citation type="submission" date="2023-07" db="EMBL/GenBank/DDBJ databases">
        <title>draft genome sequence of fig (Ficus carica).</title>
        <authorList>
            <person name="Takahashi T."/>
            <person name="Nishimura K."/>
        </authorList>
    </citation>
    <scope>NUCLEOTIDE SEQUENCE</scope>
</reference>
<dbReference type="AlphaFoldDB" id="A0AA87ZI35"/>
<sequence>MAMMENDTPDVFKGLLHPGMVIAENFSYEGVRSTLWKLYVIIMEFLPQKENVGHEDNVGWCLSLVVASRAQLAQQNQGPPDTRVPPAPVNQPAAPEIPDVDRFQRMKAPEFDGSTNPIEADNWLIDLQVALNFLRLNDQEKVLYASFMLRKDARLWWETVQTQRDVTQMTWEDFVEEFKEQYFNTEVMEAQQDEFDKFRQGNLSVAEAVKKFEQLVRLCPHLISSERDKVRRMMRMFRLDLAVVISSGPHPPLTVAECVSRAIRAEYWVGQNKEQQAKFFKENREEKAQAKQNQARPGQTSQQKGQGGPSGQNNNNKHYPTCQKCGRRHPGDCRAGTSRCFLGGKEGHYARTCNLNPQNQQNQQRGQGSQLHATQMKLEGPAISQGRLEAPEPQGHIYAYTKEDVQAGPSTMVTGQLPFAQQDAYVLIDSGATHSFTSPRFAKKLGRASDRIGRTFRTALPSGEILLSDYWIRHVPIIICGREMYVNLIIIDLYDYDVILGMDFLGKYNAVINCPRRTVTFKPIRDEEFIFRGSTPKQPKMFISALKVRKLLAE</sequence>
<dbReference type="CDD" id="cd00303">
    <property type="entry name" value="retropepsin_like"/>
    <property type="match status" value="1"/>
</dbReference>
<feature type="region of interest" description="Disordered" evidence="1">
    <location>
        <begin position="74"/>
        <end position="95"/>
    </location>
</feature>
<evidence type="ECO:0000313" key="4">
    <source>
        <dbReference type="EMBL" id="GMN34187.1"/>
    </source>
</evidence>
<comment type="caution">
    <text evidence="4">The sequence shown here is derived from an EMBL/GenBank/DDBJ whole genome shotgun (WGS) entry which is preliminary data.</text>
</comment>
<organism evidence="4 5">
    <name type="scientific">Ficus carica</name>
    <name type="common">Common fig</name>
    <dbReference type="NCBI Taxonomy" id="3494"/>
    <lineage>
        <taxon>Eukaryota</taxon>
        <taxon>Viridiplantae</taxon>
        <taxon>Streptophyta</taxon>
        <taxon>Embryophyta</taxon>
        <taxon>Tracheophyta</taxon>
        <taxon>Spermatophyta</taxon>
        <taxon>Magnoliopsida</taxon>
        <taxon>eudicotyledons</taxon>
        <taxon>Gunneridae</taxon>
        <taxon>Pentapetalae</taxon>
        <taxon>rosids</taxon>
        <taxon>fabids</taxon>
        <taxon>Rosales</taxon>
        <taxon>Moraceae</taxon>
        <taxon>Ficeae</taxon>
        <taxon>Ficus</taxon>
    </lineage>
</organism>
<evidence type="ECO:0000256" key="1">
    <source>
        <dbReference type="SAM" id="MobiDB-lite"/>
    </source>
</evidence>
<dbReference type="EMBL" id="BTGU01003574">
    <property type="protein sequence ID" value="GMN34187.1"/>
    <property type="molecule type" value="Genomic_DNA"/>
</dbReference>
<accession>A0AA87ZI35</accession>
<dbReference type="InterPro" id="IPR032567">
    <property type="entry name" value="RTL1-rel"/>
</dbReference>
<dbReference type="SUPFAM" id="SSF50630">
    <property type="entry name" value="Acid proteases"/>
    <property type="match status" value="1"/>
</dbReference>
<dbReference type="EMBL" id="BTGU01003573">
    <property type="protein sequence ID" value="GMN34173.1"/>
    <property type="molecule type" value="Genomic_DNA"/>
</dbReference>
<proteinExistence type="predicted"/>
<gene>
    <name evidence="3" type="ORF">TIFTF001_044876</name>
    <name evidence="4" type="ORF">TIFTF001_044877</name>
</gene>